<dbReference type="AlphaFoldDB" id="A0A4Y9YJ57"/>
<feature type="region of interest" description="Disordered" evidence="1">
    <location>
        <begin position="150"/>
        <end position="194"/>
    </location>
</feature>
<evidence type="ECO:0000256" key="1">
    <source>
        <dbReference type="SAM" id="MobiDB-lite"/>
    </source>
</evidence>
<evidence type="ECO:0000313" key="2">
    <source>
        <dbReference type="EMBL" id="TFY61647.1"/>
    </source>
</evidence>
<feature type="region of interest" description="Disordered" evidence="1">
    <location>
        <begin position="1"/>
        <end position="20"/>
    </location>
</feature>
<accession>A0A4Y9YJ57</accession>
<dbReference type="Proteomes" id="UP000298390">
    <property type="component" value="Unassembled WGS sequence"/>
</dbReference>
<dbReference type="PANTHER" id="PTHR31840:SF1">
    <property type="entry name" value="COILED-COIL DOMAIN-CONTAINING PROTEIN 97"/>
    <property type="match status" value="1"/>
</dbReference>
<proteinExistence type="predicted"/>
<dbReference type="PANTHER" id="PTHR31840">
    <property type="entry name" value="COILED-COIL DOMAIN-CONTAINING PROTEIN 97"/>
    <property type="match status" value="1"/>
</dbReference>
<dbReference type="STRING" id="34475.A0A4Y9YJ57"/>
<sequence length="285" mass="32120">MSSQSPASSSSPGASTSTPKASLALSYLGLPEDYVPSPETQPIEFLTKHFRELPPHLLSHFSATTTPKERSLIPAIRNRRLKYVNSDPPELSLASAKATWPTLWPGREPPGREQGEDEREWAEKFFMGSSLKPHVGKLGMLLGGYEEERSAEHVRAQRRAAADEWDRVPEEEESDEEEEEETQPPPEGDESAEDVKAWFLRRVRERFIYGLLESVDYDKVDWDESWDADNDRSAQEAWFDEEEESDETPPDMAAELARIAAALPDIPRKRVQTSNNTVPIVGAET</sequence>
<protein>
    <recommendedName>
        <fullName evidence="4">CCD97-like C-terminal domain-containing protein</fullName>
    </recommendedName>
</protein>
<evidence type="ECO:0000313" key="3">
    <source>
        <dbReference type="Proteomes" id="UP000298390"/>
    </source>
</evidence>
<dbReference type="EMBL" id="SEKV01000199">
    <property type="protein sequence ID" value="TFY61647.1"/>
    <property type="molecule type" value="Genomic_DNA"/>
</dbReference>
<comment type="caution">
    <text evidence="2">The sequence shown here is derived from an EMBL/GenBank/DDBJ whole genome shotgun (WGS) entry which is preliminary data.</text>
</comment>
<reference evidence="2 3" key="1">
    <citation type="submission" date="2019-01" db="EMBL/GenBank/DDBJ databases">
        <title>Genome sequencing of the rare red list fungi Fomitopsis rosea.</title>
        <authorList>
            <person name="Buettner E."/>
            <person name="Kellner H."/>
        </authorList>
    </citation>
    <scope>NUCLEOTIDE SEQUENCE [LARGE SCALE GENOMIC DNA]</scope>
    <source>
        <strain evidence="2 3">DSM 105464</strain>
    </source>
</reference>
<name>A0A4Y9YJ57_9APHY</name>
<feature type="compositionally biased region" description="Acidic residues" evidence="1">
    <location>
        <begin position="169"/>
        <end position="192"/>
    </location>
</feature>
<feature type="compositionally biased region" description="Acidic residues" evidence="1">
    <location>
        <begin position="238"/>
        <end position="249"/>
    </location>
</feature>
<feature type="compositionally biased region" description="Basic and acidic residues" evidence="1">
    <location>
        <begin position="150"/>
        <end position="168"/>
    </location>
</feature>
<feature type="region of interest" description="Disordered" evidence="1">
    <location>
        <begin position="228"/>
        <end position="249"/>
    </location>
</feature>
<organism evidence="2 3">
    <name type="scientific">Rhodofomes roseus</name>
    <dbReference type="NCBI Taxonomy" id="34475"/>
    <lineage>
        <taxon>Eukaryota</taxon>
        <taxon>Fungi</taxon>
        <taxon>Dikarya</taxon>
        <taxon>Basidiomycota</taxon>
        <taxon>Agaricomycotina</taxon>
        <taxon>Agaricomycetes</taxon>
        <taxon>Polyporales</taxon>
        <taxon>Rhodofomes</taxon>
    </lineage>
</organism>
<evidence type="ECO:0008006" key="4">
    <source>
        <dbReference type="Google" id="ProtNLM"/>
    </source>
</evidence>
<gene>
    <name evidence="2" type="ORF">EVJ58_g4381</name>
</gene>
<dbReference type="InterPro" id="IPR018613">
    <property type="entry name" value="Ccdc97-like"/>
</dbReference>